<dbReference type="GO" id="GO:0000272">
    <property type="term" value="P:polysaccharide catabolic process"/>
    <property type="evidence" value="ECO:0007669"/>
    <property type="project" value="InterPro"/>
</dbReference>
<dbReference type="PATRIC" id="fig|1191523.3.peg.1793"/>
<evidence type="ECO:0000259" key="4">
    <source>
        <dbReference type="Pfam" id="PF16990"/>
    </source>
</evidence>
<evidence type="ECO:0000259" key="5">
    <source>
        <dbReference type="Pfam" id="PF18962"/>
    </source>
</evidence>
<dbReference type="AlphaFoldDB" id="I6YWJ7"/>
<dbReference type="SUPFAM" id="SSF49785">
    <property type="entry name" value="Galactose-binding domain-like"/>
    <property type="match status" value="1"/>
</dbReference>
<evidence type="ECO:0000313" key="6">
    <source>
        <dbReference type="EMBL" id="AFN74927.1"/>
    </source>
</evidence>
<dbReference type="eggNOG" id="COG2730">
    <property type="taxonomic scope" value="Bacteria"/>
</dbReference>
<dbReference type="EMBL" id="CP003557">
    <property type="protein sequence ID" value="AFN74927.1"/>
    <property type="molecule type" value="Genomic_DNA"/>
</dbReference>
<dbReference type="PANTHER" id="PTHR37398">
    <property type="entry name" value="ENDO-BETA-1,4-MANNANASE"/>
    <property type="match status" value="1"/>
</dbReference>
<evidence type="ECO:0000313" key="7">
    <source>
        <dbReference type="Proteomes" id="UP000009011"/>
    </source>
</evidence>
<dbReference type="SUPFAM" id="SSF51445">
    <property type="entry name" value="(Trans)glycosidases"/>
    <property type="match status" value="1"/>
</dbReference>
<dbReference type="Pfam" id="PF17957">
    <property type="entry name" value="Big_7"/>
    <property type="match status" value="1"/>
</dbReference>
<dbReference type="GO" id="GO:0004553">
    <property type="term" value="F:hydrolase activity, hydrolyzing O-glycosyl compounds"/>
    <property type="evidence" value="ECO:0007669"/>
    <property type="project" value="InterPro"/>
</dbReference>
<gene>
    <name evidence="6" type="ordered locus">MROS_1693</name>
</gene>
<accession>I6YWJ7</accession>
<dbReference type="STRING" id="1191523.MROS_1693"/>
<keyword evidence="1" id="KW-0378">Hydrolase</keyword>
<keyword evidence="2" id="KW-0326">Glycosidase</keyword>
<dbReference type="PANTHER" id="PTHR37398:SF3">
    <property type="entry name" value="GLYCOSIDE HYDROLASE FAMILY 5 DOMAIN-CONTAINING PROTEIN"/>
    <property type="match status" value="1"/>
</dbReference>
<protein>
    <submittedName>
        <fullName evidence="6">Mannan endo-1,4-beta-mannosidase</fullName>
    </submittedName>
</protein>
<dbReference type="InterPro" id="IPR005084">
    <property type="entry name" value="CBM6"/>
</dbReference>
<dbReference type="InterPro" id="IPR026444">
    <property type="entry name" value="Secre_tail"/>
</dbReference>
<evidence type="ECO:0000256" key="1">
    <source>
        <dbReference type="ARBA" id="ARBA00022801"/>
    </source>
</evidence>
<dbReference type="Proteomes" id="UP000009011">
    <property type="component" value="Chromosome"/>
</dbReference>
<reference evidence="6 7" key="1">
    <citation type="journal article" date="2013" name="PLoS ONE">
        <title>Genomic analysis of Melioribacter roseus, facultatively anaerobic organotrophic bacterium representing a novel deep lineage within Bacteriodetes/Chlorobi group.</title>
        <authorList>
            <person name="Kadnikov V.V."/>
            <person name="Mardanov A.V."/>
            <person name="Podosokorskaya O.A."/>
            <person name="Gavrilov S.N."/>
            <person name="Kublanov I.V."/>
            <person name="Beletsky A.V."/>
            <person name="Bonch-Osmolovskaya E.A."/>
            <person name="Ravin N.V."/>
        </authorList>
    </citation>
    <scope>NUCLEOTIDE SEQUENCE [LARGE SCALE GENOMIC DNA]</scope>
    <source>
        <strain evidence="7">JCM 17771 / P3M-2</strain>
    </source>
</reference>
<name>I6YWJ7_MELRP</name>
<dbReference type="InterPro" id="IPR001547">
    <property type="entry name" value="Glyco_hydro_5"/>
</dbReference>
<proteinExistence type="predicted"/>
<dbReference type="GO" id="GO:0030246">
    <property type="term" value="F:carbohydrate binding"/>
    <property type="evidence" value="ECO:0007669"/>
    <property type="project" value="InterPro"/>
</dbReference>
<dbReference type="InterPro" id="IPR017853">
    <property type="entry name" value="GH"/>
</dbReference>
<dbReference type="Pfam" id="PF16990">
    <property type="entry name" value="CBM_35"/>
    <property type="match status" value="1"/>
</dbReference>
<dbReference type="Pfam" id="PF00150">
    <property type="entry name" value="Cellulase"/>
    <property type="match status" value="1"/>
</dbReference>
<dbReference type="Gene3D" id="2.60.40.10">
    <property type="entry name" value="Immunoglobulins"/>
    <property type="match status" value="1"/>
</dbReference>
<dbReference type="Gene3D" id="2.60.120.260">
    <property type="entry name" value="Galactose-binding domain-like"/>
    <property type="match status" value="1"/>
</dbReference>
<dbReference type="Pfam" id="PF18962">
    <property type="entry name" value="Por_Secre_tail"/>
    <property type="match status" value="1"/>
</dbReference>
<dbReference type="Gene3D" id="2.60.40.4070">
    <property type="match status" value="1"/>
</dbReference>
<organism evidence="6 7">
    <name type="scientific">Melioribacter roseus (strain DSM 23840 / JCM 17771 / VKM B-2668 / P3M-2)</name>
    <dbReference type="NCBI Taxonomy" id="1191523"/>
    <lineage>
        <taxon>Bacteria</taxon>
        <taxon>Pseudomonadati</taxon>
        <taxon>Ignavibacteriota</taxon>
        <taxon>Ignavibacteria</taxon>
        <taxon>Ignavibacteriales</taxon>
        <taxon>Melioribacteraceae</taxon>
        <taxon>Melioribacter</taxon>
    </lineage>
</organism>
<dbReference type="OrthoDB" id="9802444at2"/>
<dbReference type="KEGG" id="mro:MROS_1693"/>
<feature type="domain" description="CBM6" evidence="4">
    <location>
        <begin position="515"/>
        <end position="635"/>
    </location>
</feature>
<dbReference type="InterPro" id="IPR013783">
    <property type="entry name" value="Ig-like_fold"/>
</dbReference>
<keyword evidence="7" id="KW-1185">Reference proteome</keyword>
<dbReference type="HOGENOM" id="CLU_376347_0_0_10"/>
<sequence>MLIIRTIIKDMRENMKNKLSVILMLFALYNLAYSQQNRIRYNNQNLFLNGANLAWLNFANDIGPGETDFETFGNVLLKLHDNGGNSLRWWLHTNGANTPEFDQNGFVIGPGEGTIEDLKKALDIAWEREIGVILCLWSFDMLRTSNGNTVIDRNMMLLTDTVYTKAYIEKALIPMVDSLKGHPAIIAWEIFNEPEGMSDEFGWADIKHVPMSAIQRFVNLCAGAIHRADSTAQVTNGTWHIKALTDVPTAKMAKIDYRQLPANRLKEITEEFNSAHHLSLTGDQMADYLNRISSIMNYNYYADDRLIEAGGDPDGILDFYTVHYYDHGEGTAVSPFHNPASKWGLSKPLVVAEFHMKNTLGIATENLYKTLFQNGYAGALAWSWTDNQVSKKEQILAGIKSVWDSYRSEVDVIGISGDWPIVSIVAPADKSVFDEGTDVTIEADASDPDGEVVSVEFFANDTMKIGEVNQAPYRIIWTNIEPDHYKLTAVATDDKGLKRESEPVYITVGEPPFIRLEAERAQRSGTGMTIVSDPTASGFAYVDIKTNDQNAKIIWTFQNYLQEGDYEIRFAARLAYDTPKSQFIYVNDELVTEYEFTGGQSEWKEFPLTVPLKEGENKVEMRMSWGWMQVDYLAVPRDIATDIDMRQELPSEFALLQNYPNPFNPTTTISYNISKTAKVRISVYDALGREVRELVNELKTPGSYNVEFDGTGLASGIYFYRLETEGRSKVKSMLLMK</sequence>
<dbReference type="NCBIfam" id="TIGR04183">
    <property type="entry name" value="Por_Secre_tail"/>
    <property type="match status" value="1"/>
</dbReference>
<dbReference type="Gene3D" id="3.20.20.80">
    <property type="entry name" value="Glycosidases"/>
    <property type="match status" value="1"/>
</dbReference>
<feature type="domain" description="Glycoside hydrolase family 5" evidence="3">
    <location>
        <begin position="79"/>
        <end position="387"/>
    </location>
</feature>
<dbReference type="InterPro" id="IPR008979">
    <property type="entry name" value="Galactose-bd-like_sf"/>
</dbReference>
<feature type="domain" description="Secretion system C-terminal sorting" evidence="5">
    <location>
        <begin position="659"/>
        <end position="732"/>
    </location>
</feature>
<evidence type="ECO:0000256" key="2">
    <source>
        <dbReference type="ARBA" id="ARBA00023295"/>
    </source>
</evidence>
<evidence type="ECO:0000259" key="3">
    <source>
        <dbReference type="Pfam" id="PF00150"/>
    </source>
</evidence>